<dbReference type="Gene3D" id="1.20.120.520">
    <property type="entry name" value="nmb1532 protein domain like"/>
    <property type="match status" value="1"/>
</dbReference>
<dbReference type="Proteomes" id="UP000254065">
    <property type="component" value="Unassembled WGS sequence"/>
</dbReference>
<evidence type="ECO:0000313" key="3">
    <source>
        <dbReference type="Proteomes" id="UP000254065"/>
    </source>
</evidence>
<dbReference type="STRING" id="1122244.GCA_000426885_01190"/>
<dbReference type="Pfam" id="PF01814">
    <property type="entry name" value="Hemerythrin"/>
    <property type="match status" value="1"/>
</dbReference>
<dbReference type="AlphaFoldDB" id="A0A378R025"/>
<gene>
    <name evidence="2" type="ORF">NCTC12877_01657</name>
</gene>
<keyword evidence="3" id="KW-1185">Reference proteome</keyword>
<dbReference type="EMBL" id="UGQB01000004">
    <property type="protein sequence ID" value="STZ08653.1"/>
    <property type="molecule type" value="Genomic_DNA"/>
</dbReference>
<proteinExistence type="predicted"/>
<feature type="domain" description="Hemerythrin-like" evidence="1">
    <location>
        <begin position="48"/>
        <end position="136"/>
    </location>
</feature>
<accession>A0A378R025</accession>
<evidence type="ECO:0000259" key="1">
    <source>
        <dbReference type="Pfam" id="PF01814"/>
    </source>
</evidence>
<evidence type="ECO:0000313" key="2">
    <source>
        <dbReference type="EMBL" id="STZ08653.1"/>
    </source>
</evidence>
<name>A0A378R025_9GAMM</name>
<dbReference type="InterPro" id="IPR012312">
    <property type="entry name" value="Hemerythrin-like"/>
</dbReference>
<sequence>MAKQAVKNKSINIHFMKRHPALQPLSRQHHLGLVIVNKAKSVTDDDKLTHHQALVEYLTTAIPTHFEIERTCLADVILTKLSDDRAVKLAKQMLDEHEYIESLLANTDPSVDDVKELANALYDHIRFEERELFPIAETVLSDDELFAIYEASDENVK</sequence>
<reference evidence="2 3" key="1">
    <citation type="submission" date="2018-06" db="EMBL/GenBank/DDBJ databases">
        <authorList>
            <consortium name="Pathogen Informatics"/>
            <person name="Doyle S."/>
        </authorList>
    </citation>
    <scope>NUCLEOTIDE SEQUENCE [LARGE SCALE GENOMIC DNA]</scope>
    <source>
        <strain evidence="2 3">NCTC12877</strain>
    </source>
</reference>
<organism evidence="2 3">
    <name type="scientific">Moraxella caprae</name>
    <dbReference type="NCBI Taxonomy" id="90240"/>
    <lineage>
        <taxon>Bacteria</taxon>
        <taxon>Pseudomonadati</taxon>
        <taxon>Pseudomonadota</taxon>
        <taxon>Gammaproteobacteria</taxon>
        <taxon>Moraxellales</taxon>
        <taxon>Moraxellaceae</taxon>
        <taxon>Moraxella</taxon>
    </lineage>
</organism>
<protein>
    <submittedName>
        <fullName evidence="2">Uncharacterized conserved protein</fullName>
    </submittedName>
</protein>